<dbReference type="PRINTS" id="PR00412">
    <property type="entry name" value="EPOXHYDRLASE"/>
</dbReference>
<sequence length="394" mass="43881">MSESPFKISVPDATIARLRQKLELTILPDELEGAEWDYGVPLADVKRLVARWRDGYDWRQHEAQINAALPQFTRPIPVEGHGSLSIHYVHQRSDVSGAIPLLFVHGWPGSFLEAKKIIPLLAEKSADHPSFHVVAMSLPGYGFSEAPSKKGFALAQYAEVGNKLMLALGYNEYVTQGGDWGFAITRAMARIYGEKHSKAWHTNLVIGTPPADGSGSNTEYSPREQAALARTEWFTTKGSGYSQQHSTKPQTLGYSLADSPVGLLAWIYEKLVSWTDTYPWNDDEVLTWVSIFWFSRAGPAASIRIYFEYDLSKASIVTEPKSKIPLGLSHFPKDVLVFPKSWSRGLGNIVFEREHDGGGHFPAYEKPEQLADDLRKMFGRDGPAFEVVPGHSGY</sequence>
<organism evidence="6 7">
    <name type="scientific">Mycena belliarum</name>
    <dbReference type="NCBI Taxonomy" id="1033014"/>
    <lineage>
        <taxon>Eukaryota</taxon>
        <taxon>Fungi</taxon>
        <taxon>Dikarya</taxon>
        <taxon>Basidiomycota</taxon>
        <taxon>Agaricomycotina</taxon>
        <taxon>Agaricomycetes</taxon>
        <taxon>Agaricomycetidae</taxon>
        <taxon>Agaricales</taxon>
        <taxon>Marasmiineae</taxon>
        <taxon>Mycenaceae</taxon>
        <taxon>Mycena</taxon>
    </lineage>
</organism>
<evidence type="ECO:0000256" key="4">
    <source>
        <dbReference type="PIRSR" id="PIRSR001112-1"/>
    </source>
</evidence>
<evidence type="ECO:0000256" key="1">
    <source>
        <dbReference type="ARBA" id="ARBA00010088"/>
    </source>
</evidence>
<dbReference type="Proteomes" id="UP001222325">
    <property type="component" value="Unassembled WGS sequence"/>
</dbReference>
<name>A0AAD6TXB9_9AGAR</name>
<feature type="active site" description="Proton acceptor" evidence="4">
    <location>
        <position position="360"/>
    </location>
</feature>
<dbReference type="PANTHER" id="PTHR21661:SF35">
    <property type="entry name" value="EPOXIDE HYDROLASE"/>
    <property type="match status" value="1"/>
</dbReference>
<dbReference type="AlphaFoldDB" id="A0AAD6TXB9"/>
<evidence type="ECO:0000313" key="6">
    <source>
        <dbReference type="EMBL" id="KAJ7081575.1"/>
    </source>
</evidence>
<dbReference type="InterPro" id="IPR016292">
    <property type="entry name" value="Epoxide_hydrolase"/>
</dbReference>
<gene>
    <name evidence="6" type="ORF">B0H15DRAFT_994673</name>
</gene>
<feature type="active site" description="Nucleophile" evidence="4">
    <location>
        <position position="179"/>
    </location>
</feature>
<evidence type="ECO:0000259" key="5">
    <source>
        <dbReference type="Pfam" id="PF06441"/>
    </source>
</evidence>
<reference evidence="6" key="1">
    <citation type="submission" date="2023-03" db="EMBL/GenBank/DDBJ databases">
        <title>Massive genome expansion in bonnet fungi (Mycena s.s.) driven by repeated elements and novel gene families across ecological guilds.</title>
        <authorList>
            <consortium name="Lawrence Berkeley National Laboratory"/>
            <person name="Harder C.B."/>
            <person name="Miyauchi S."/>
            <person name="Viragh M."/>
            <person name="Kuo A."/>
            <person name="Thoen E."/>
            <person name="Andreopoulos B."/>
            <person name="Lu D."/>
            <person name="Skrede I."/>
            <person name="Drula E."/>
            <person name="Henrissat B."/>
            <person name="Morin E."/>
            <person name="Kohler A."/>
            <person name="Barry K."/>
            <person name="LaButti K."/>
            <person name="Morin E."/>
            <person name="Salamov A."/>
            <person name="Lipzen A."/>
            <person name="Mereny Z."/>
            <person name="Hegedus B."/>
            <person name="Baldrian P."/>
            <person name="Stursova M."/>
            <person name="Weitz H."/>
            <person name="Taylor A."/>
            <person name="Grigoriev I.V."/>
            <person name="Nagy L.G."/>
            <person name="Martin F."/>
            <person name="Kauserud H."/>
        </authorList>
    </citation>
    <scope>NUCLEOTIDE SEQUENCE</scope>
    <source>
        <strain evidence="6">CBHHK173m</strain>
    </source>
</reference>
<dbReference type="EMBL" id="JARJCN010000049">
    <property type="protein sequence ID" value="KAJ7081575.1"/>
    <property type="molecule type" value="Genomic_DNA"/>
</dbReference>
<keyword evidence="2" id="KW-0058">Aromatic hydrocarbons catabolism</keyword>
<keyword evidence="7" id="KW-1185">Reference proteome</keyword>
<evidence type="ECO:0000256" key="2">
    <source>
        <dbReference type="ARBA" id="ARBA00022797"/>
    </source>
</evidence>
<dbReference type="SUPFAM" id="SSF53474">
    <property type="entry name" value="alpha/beta-Hydrolases"/>
    <property type="match status" value="1"/>
</dbReference>
<dbReference type="PIRSF" id="PIRSF001112">
    <property type="entry name" value="Epoxide_hydrolase"/>
    <property type="match status" value="1"/>
</dbReference>
<evidence type="ECO:0000256" key="3">
    <source>
        <dbReference type="ARBA" id="ARBA00022801"/>
    </source>
</evidence>
<dbReference type="Gene3D" id="3.40.50.1820">
    <property type="entry name" value="alpha/beta hydrolase"/>
    <property type="match status" value="1"/>
</dbReference>
<evidence type="ECO:0000313" key="7">
    <source>
        <dbReference type="Proteomes" id="UP001222325"/>
    </source>
</evidence>
<dbReference type="Pfam" id="PF06441">
    <property type="entry name" value="EHN"/>
    <property type="match status" value="1"/>
</dbReference>
<accession>A0AAD6TXB9</accession>
<dbReference type="InterPro" id="IPR000639">
    <property type="entry name" value="Epox_hydrolase-like"/>
</dbReference>
<dbReference type="GO" id="GO:0004301">
    <property type="term" value="F:epoxide hydrolase activity"/>
    <property type="evidence" value="ECO:0007669"/>
    <property type="project" value="TreeGrafter"/>
</dbReference>
<dbReference type="InterPro" id="IPR010497">
    <property type="entry name" value="Epoxide_hydro_N"/>
</dbReference>
<dbReference type="PANTHER" id="PTHR21661">
    <property type="entry name" value="EPOXIDE HYDROLASE 1-RELATED"/>
    <property type="match status" value="1"/>
</dbReference>
<keyword evidence="3 6" id="KW-0378">Hydrolase</keyword>
<feature type="domain" description="Epoxide hydrolase N-terminal" evidence="5">
    <location>
        <begin position="4"/>
        <end position="113"/>
    </location>
</feature>
<feature type="active site" description="Proton donor" evidence="4">
    <location>
        <position position="306"/>
    </location>
</feature>
<dbReference type="InterPro" id="IPR029058">
    <property type="entry name" value="AB_hydrolase_fold"/>
</dbReference>
<comment type="caution">
    <text evidence="6">The sequence shown here is derived from an EMBL/GenBank/DDBJ whole genome shotgun (WGS) entry which is preliminary data.</text>
</comment>
<protein>
    <submittedName>
        <fullName evidence="6">Alpha/Beta hydrolase protein</fullName>
    </submittedName>
</protein>
<dbReference type="GO" id="GO:0097176">
    <property type="term" value="P:epoxide metabolic process"/>
    <property type="evidence" value="ECO:0007669"/>
    <property type="project" value="TreeGrafter"/>
</dbReference>
<proteinExistence type="inferred from homology"/>
<comment type="similarity">
    <text evidence="1">Belongs to the peptidase S33 family.</text>
</comment>